<dbReference type="GO" id="GO:0006412">
    <property type="term" value="P:translation"/>
    <property type="evidence" value="ECO:0007669"/>
    <property type="project" value="InterPro"/>
</dbReference>
<accession>A0A6A6H229</accession>
<keyword evidence="3" id="KW-0687">Ribonucleoprotein</keyword>
<reference evidence="6" key="1">
    <citation type="journal article" date="2020" name="Stud. Mycol.">
        <title>101 Dothideomycetes genomes: a test case for predicting lifestyles and emergence of pathogens.</title>
        <authorList>
            <person name="Haridas S."/>
            <person name="Albert R."/>
            <person name="Binder M."/>
            <person name="Bloem J."/>
            <person name="Labutti K."/>
            <person name="Salamov A."/>
            <person name="Andreopoulos B."/>
            <person name="Baker S."/>
            <person name="Barry K."/>
            <person name="Bills G."/>
            <person name="Bluhm B."/>
            <person name="Cannon C."/>
            <person name="Castanera R."/>
            <person name="Culley D."/>
            <person name="Daum C."/>
            <person name="Ezra D."/>
            <person name="Gonzalez J."/>
            <person name="Henrissat B."/>
            <person name="Kuo A."/>
            <person name="Liang C."/>
            <person name="Lipzen A."/>
            <person name="Lutzoni F."/>
            <person name="Magnuson J."/>
            <person name="Mondo S."/>
            <person name="Nolan M."/>
            <person name="Ohm R."/>
            <person name="Pangilinan J."/>
            <person name="Park H.-J."/>
            <person name="Ramirez L."/>
            <person name="Alfaro M."/>
            <person name="Sun H."/>
            <person name="Tritt A."/>
            <person name="Yoshinaga Y."/>
            <person name="Zwiers L.-H."/>
            <person name="Turgeon B."/>
            <person name="Goodwin S."/>
            <person name="Spatafora J."/>
            <person name="Crous P."/>
            <person name="Grigoriev I."/>
        </authorList>
    </citation>
    <scope>NUCLEOTIDE SEQUENCE</scope>
    <source>
        <strain evidence="6">Tuck. ex Michener</strain>
    </source>
</reference>
<name>A0A6A6H229_VIRVR</name>
<feature type="domain" description="Ribosomal eL28/Mak16" evidence="5">
    <location>
        <begin position="12"/>
        <end position="138"/>
    </location>
</feature>
<comment type="similarity">
    <text evidence="1">Belongs to the eukaryotic ribosomal protein eL28 family.</text>
</comment>
<dbReference type="InterPro" id="IPR029004">
    <property type="entry name" value="Ribosomal_eL28/Mak16"/>
</dbReference>
<dbReference type="GO" id="GO:0003735">
    <property type="term" value="F:structural constituent of ribosome"/>
    <property type="evidence" value="ECO:0007669"/>
    <property type="project" value="InterPro"/>
</dbReference>
<evidence type="ECO:0000256" key="2">
    <source>
        <dbReference type="ARBA" id="ARBA00022980"/>
    </source>
</evidence>
<dbReference type="Pfam" id="PF01778">
    <property type="entry name" value="Ribosomal_L28e"/>
    <property type="match status" value="1"/>
</dbReference>
<feature type="region of interest" description="Disordered" evidence="4">
    <location>
        <begin position="135"/>
        <end position="167"/>
    </location>
</feature>
<dbReference type="EMBL" id="ML991821">
    <property type="protein sequence ID" value="KAF2231917.1"/>
    <property type="molecule type" value="Genomic_DNA"/>
</dbReference>
<dbReference type="PANTHER" id="PTHR10544">
    <property type="entry name" value="60S RIBOSOMAL PROTEIN L28"/>
    <property type="match status" value="1"/>
</dbReference>
<evidence type="ECO:0000313" key="6">
    <source>
        <dbReference type="EMBL" id="KAF2231917.1"/>
    </source>
</evidence>
<dbReference type="OrthoDB" id="338850at2759"/>
<dbReference type="GO" id="GO:1990904">
    <property type="term" value="C:ribonucleoprotein complex"/>
    <property type="evidence" value="ECO:0007669"/>
    <property type="project" value="UniProtKB-KW"/>
</dbReference>
<evidence type="ECO:0000256" key="4">
    <source>
        <dbReference type="SAM" id="MobiDB-lite"/>
    </source>
</evidence>
<evidence type="ECO:0000259" key="5">
    <source>
        <dbReference type="Pfam" id="PF01778"/>
    </source>
</evidence>
<dbReference type="Proteomes" id="UP000800092">
    <property type="component" value="Unassembled WGS sequence"/>
</dbReference>
<keyword evidence="7" id="KW-1185">Reference proteome</keyword>
<evidence type="ECO:0000256" key="1">
    <source>
        <dbReference type="ARBA" id="ARBA00007926"/>
    </source>
</evidence>
<dbReference type="AlphaFoldDB" id="A0A6A6H229"/>
<dbReference type="InterPro" id="IPR002672">
    <property type="entry name" value="Ribosomal_eL28"/>
</dbReference>
<proteinExistence type="inferred from homology"/>
<evidence type="ECO:0000313" key="7">
    <source>
        <dbReference type="Proteomes" id="UP000800092"/>
    </source>
</evidence>
<protein>
    <submittedName>
        <fullName evidence="6">Ribosomal protein L28e</fullName>
    </submittedName>
</protein>
<gene>
    <name evidence="6" type="ORF">EV356DRAFT_535086</name>
</gene>
<organism evidence="6 7">
    <name type="scientific">Viridothelium virens</name>
    <name type="common">Speckled blister lichen</name>
    <name type="synonym">Trypethelium virens</name>
    <dbReference type="NCBI Taxonomy" id="1048519"/>
    <lineage>
        <taxon>Eukaryota</taxon>
        <taxon>Fungi</taxon>
        <taxon>Dikarya</taxon>
        <taxon>Ascomycota</taxon>
        <taxon>Pezizomycotina</taxon>
        <taxon>Dothideomycetes</taxon>
        <taxon>Dothideomycetes incertae sedis</taxon>
        <taxon>Trypetheliales</taxon>
        <taxon>Trypetheliaceae</taxon>
        <taxon>Viridothelium</taxon>
    </lineage>
</organism>
<evidence type="ECO:0000256" key="3">
    <source>
        <dbReference type="ARBA" id="ARBA00023274"/>
    </source>
</evidence>
<dbReference type="Gene3D" id="3.30.390.110">
    <property type="match status" value="1"/>
</dbReference>
<keyword evidence="2 6" id="KW-0689">Ribosomal protein</keyword>
<dbReference type="GO" id="GO:0005840">
    <property type="term" value="C:ribosome"/>
    <property type="evidence" value="ECO:0007669"/>
    <property type="project" value="UniProtKB-KW"/>
</dbReference>
<sequence>MATNFENMSTDLIWLCTRGNNSMLLKRKQAGGVTFSRDPLNLTNIHNRKYEGFIDTKAIGINPSARNPSALTLTTKNASAVNPSGAPSQPAKLHKTHHFPANTHNRQIYRQLIKETTKQGYRVDLRQEMIARASALRQAQRTKKPTPERKPRGRKALKLAAEGKRKA</sequence>